<dbReference type="NCBIfam" id="NF045472">
    <property type="entry name" value="Opp4B"/>
    <property type="match status" value="1"/>
</dbReference>
<dbReference type="InterPro" id="IPR035906">
    <property type="entry name" value="MetI-like_sf"/>
</dbReference>
<keyword evidence="10" id="KW-1185">Reference proteome</keyword>
<evidence type="ECO:0000256" key="2">
    <source>
        <dbReference type="ARBA" id="ARBA00022448"/>
    </source>
</evidence>
<keyword evidence="5 7" id="KW-1133">Transmembrane helix</keyword>
<comment type="subcellular location">
    <subcellularLocation>
        <location evidence="1 7">Cell membrane</location>
        <topology evidence="1 7">Multi-pass membrane protein</topology>
    </subcellularLocation>
</comment>
<evidence type="ECO:0000256" key="6">
    <source>
        <dbReference type="ARBA" id="ARBA00023136"/>
    </source>
</evidence>
<dbReference type="Pfam" id="PF00528">
    <property type="entry name" value="BPD_transp_1"/>
    <property type="match status" value="1"/>
</dbReference>
<dbReference type="InterPro" id="IPR045621">
    <property type="entry name" value="BPD_transp_1_N"/>
</dbReference>
<protein>
    <submittedName>
        <fullName evidence="9">Peptide/nickel transport system permease protein</fullName>
    </submittedName>
</protein>
<dbReference type="PROSITE" id="PS50928">
    <property type="entry name" value="ABC_TM1"/>
    <property type="match status" value="1"/>
</dbReference>
<evidence type="ECO:0000259" key="8">
    <source>
        <dbReference type="PROSITE" id="PS50928"/>
    </source>
</evidence>
<evidence type="ECO:0000256" key="1">
    <source>
        <dbReference type="ARBA" id="ARBA00004651"/>
    </source>
</evidence>
<dbReference type="EMBL" id="QNSF01000007">
    <property type="protein sequence ID" value="RBP92201.1"/>
    <property type="molecule type" value="Genomic_DNA"/>
</dbReference>
<comment type="caution">
    <text evidence="9">The sequence shown here is derived from an EMBL/GenBank/DDBJ whole genome shotgun (WGS) entry which is preliminary data.</text>
</comment>
<keyword evidence="3" id="KW-1003">Cell membrane</keyword>
<feature type="transmembrane region" description="Helical" evidence="7">
    <location>
        <begin position="33"/>
        <end position="51"/>
    </location>
</feature>
<feature type="transmembrane region" description="Helical" evidence="7">
    <location>
        <begin position="312"/>
        <end position="338"/>
    </location>
</feature>
<keyword evidence="6 7" id="KW-0472">Membrane</keyword>
<feature type="transmembrane region" description="Helical" evidence="7">
    <location>
        <begin position="267"/>
        <end position="292"/>
    </location>
</feature>
<organism evidence="9 10">
    <name type="scientific">Cytobacillus firmus</name>
    <name type="common">Bacillus firmus</name>
    <dbReference type="NCBI Taxonomy" id="1399"/>
    <lineage>
        <taxon>Bacteria</taxon>
        <taxon>Bacillati</taxon>
        <taxon>Bacillota</taxon>
        <taxon>Bacilli</taxon>
        <taxon>Bacillales</taxon>
        <taxon>Bacillaceae</taxon>
        <taxon>Cytobacillus</taxon>
    </lineage>
</organism>
<dbReference type="PANTHER" id="PTHR43163:SF6">
    <property type="entry name" value="DIPEPTIDE TRANSPORT SYSTEM PERMEASE PROTEIN DPPB-RELATED"/>
    <property type="match status" value="1"/>
</dbReference>
<evidence type="ECO:0000256" key="3">
    <source>
        <dbReference type="ARBA" id="ARBA00022475"/>
    </source>
</evidence>
<accession>A0A366JTA7</accession>
<keyword evidence="2 7" id="KW-0813">Transport</keyword>
<dbReference type="InterPro" id="IPR000515">
    <property type="entry name" value="MetI-like"/>
</dbReference>
<dbReference type="SUPFAM" id="SSF161098">
    <property type="entry name" value="MetI-like"/>
    <property type="match status" value="1"/>
</dbReference>
<gene>
    <name evidence="9" type="ORF">DFO70_107132</name>
</gene>
<dbReference type="GO" id="GO:0005886">
    <property type="term" value="C:plasma membrane"/>
    <property type="evidence" value="ECO:0007669"/>
    <property type="project" value="UniProtKB-SubCell"/>
</dbReference>
<dbReference type="STRING" id="1399.VL14_17140"/>
<dbReference type="Pfam" id="PF19300">
    <property type="entry name" value="BPD_transp_1_N"/>
    <property type="match status" value="1"/>
</dbReference>
<dbReference type="Gene3D" id="1.10.3720.10">
    <property type="entry name" value="MetI-like"/>
    <property type="match status" value="1"/>
</dbReference>
<keyword evidence="4 7" id="KW-0812">Transmembrane</keyword>
<proteinExistence type="inferred from homology"/>
<comment type="similarity">
    <text evidence="7">Belongs to the binding-protein-dependent transport system permease family.</text>
</comment>
<dbReference type="PANTHER" id="PTHR43163">
    <property type="entry name" value="DIPEPTIDE TRANSPORT SYSTEM PERMEASE PROTEIN DPPB-RELATED"/>
    <property type="match status" value="1"/>
</dbReference>
<evidence type="ECO:0000256" key="7">
    <source>
        <dbReference type="RuleBase" id="RU363032"/>
    </source>
</evidence>
<dbReference type="AlphaFoldDB" id="A0A366JTA7"/>
<dbReference type="Proteomes" id="UP000252731">
    <property type="component" value="Unassembled WGS sequence"/>
</dbReference>
<feature type="transmembrane region" description="Helical" evidence="7">
    <location>
        <begin position="123"/>
        <end position="141"/>
    </location>
</feature>
<name>A0A366JTA7_CYTFI</name>
<feature type="transmembrane region" description="Helical" evidence="7">
    <location>
        <begin position="162"/>
        <end position="186"/>
    </location>
</feature>
<evidence type="ECO:0000256" key="4">
    <source>
        <dbReference type="ARBA" id="ARBA00022692"/>
    </source>
</evidence>
<dbReference type="GO" id="GO:0055085">
    <property type="term" value="P:transmembrane transport"/>
    <property type="evidence" value="ECO:0007669"/>
    <property type="project" value="InterPro"/>
</dbReference>
<reference evidence="9 10" key="1">
    <citation type="submission" date="2018-06" db="EMBL/GenBank/DDBJ databases">
        <title>Freshwater and sediment microbial communities from various areas in North America, analyzing microbe dynamics in response to fracking.</title>
        <authorList>
            <person name="Lamendella R."/>
        </authorList>
    </citation>
    <scope>NUCLEOTIDE SEQUENCE [LARGE SCALE GENOMIC DNA]</scope>
    <source>
        <strain evidence="9 10">14_TX</strain>
    </source>
</reference>
<feature type="domain" description="ABC transmembrane type-1" evidence="8">
    <location>
        <begin position="120"/>
        <end position="331"/>
    </location>
</feature>
<evidence type="ECO:0000313" key="10">
    <source>
        <dbReference type="Proteomes" id="UP000252731"/>
    </source>
</evidence>
<dbReference type="CDD" id="cd06261">
    <property type="entry name" value="TM_PBP2"/>
    <property type="match status" value="1"/>
</dbReference>
<feature type="transmembrane region" description="Helical" evidence="7">
    <location>
        <begin position="212"/>
        <end position="231"/>
    </location>
</feature>
<sequence>MGDLFSKEYKFNQRINFCLVRGMEMLQYTIRRLIGMIPIIFLISVVVFTLAKLMPGDALSGKIDPLNSDPEYIEEMREQMGLNDPIPVQYVRWMSGVVQGDFGDSFVHKRPVMELIGDRLPNTIILGISALLITYLLAFLMGRYSGRFAYSMGDYLISAFNYLALAIPSFVAALVAIYVFAINLGWVPASGSIGSGVEAGTLEYYLSKAKHTVLPAIVLGAMATAAYTQFLRNDMIESSRKDYVRTARAKGTKESAIYNKHILRNSIIPIVTLLGFDIANLFGGAIITETIFTYPGIGYLFVESVNARDYSVMMAIAMMLTILTLIGNLVADLLYGLVDPRIRLS</sequence>
<evidence type="ECO:0000256" key="5">
    <source>
        <dbReference type="ARBA" id="ARBA00022989"/>
    </source>
</evidence>
<evidence type="ECO:0000313" key="9">
    <source>
        <dbReference type="EMBL" id="RBP92201.1"/>
    </source>
</evidence>